<keyword evidence="1" id="KW-0472">Membrane</keyword>
<gene>
    <name evidence="1" type="ORF">IHE45_10G089200</name>
</gene>
<keyword evidence="1" id="KW-0812">Transmembrane</keyword>
<evidence type="ECO:0000313" key="1">
    <source>
        <dbReference type="EMBL" id="KAH7671368.1"/>
    </source>
</evidence>
<sequence>MASTIGETDEAFPEVNVTRQLNLGVPEEFPVDPVSSKVAISKAHKEQAEAEAEAEAAKAKENCSCALTSTLVVSGVVVIAIGVAFIVAKKYRAL</sequence>
<dbReference type="EMBL" id="CM037020">
    <property type="protein sequence ID" value="KAH7671368.1"/>
    <property type="molecule type" value="Genomic_DNA"/>
</dbReference>
<dbReference type="Proteomes" id="UP000827976">
    <property type="component" value="Chromosome 10"/>
</dbReference>
<organism evidence="1 2">
    <name type="scientific">Dioscorea alata</name>
    <name type="common">Purple yam</name>
    <dbReference type="NCBI Taxonomy" id="55571"/>
    <lineage>
        <taxon>Eukaryota</taxon>
        <taxon>Viridiplantae</taxon>
        <taxon>Streptophyta</taxon>
        <taxon>Embryophyta</taxon>
        <taxon>Tracheophyta</taxon>
        <taxon>Spermatophyta</taxon>
        <taxon>Magnoliopsida</taxon>
        <taxon>Liliopsida</taxon>
        <taxon>Dioscoreales</taxon>
        <taxon>Dioscoreaceae</taxon>
        <taxon>Dioscorea</taxon>
    </lineage>
</organism>
<protein>
    <submittedName>
        <fullName evidence="1">Cytochrome C oxidase subunit II transmembrane domain-containing protein</fullName>
    </submittedName>
</protein>
<comment type="caution">
    <text evidence="1">The sequence shown here is derived from an EMBL/GenBank/DDBJ whole genome shotgun (WGS) entry which is preliminary data.</text>
</comment>
<proteinExistence type="predicted"/>
<accession>A0ACB7VCR9</accession>
<evidence type="ECO:0000313" key="2">
    <source>
        <dbReference type="Proteomes" id="UP000827976"/>
    </source>
</evidence>
<name>A0ACB7VCR9_DIOAL</name>
<keyword evidence="2" id="KW-1185">Reference proteome</keyword>
<reference evidence="2" key="1">
    <citation type="journal article" date="2022" name="Nat. Commun.">
        <title>Chromosome evolution and the genetic basis of agronomically important traits in greater yam.</title>
        <authorList>
            <person name="Bredeson J.V."/>
            <person name="Lyons J.B."/>
            <person name="Oniyinde I.O."/>
            <person name="Okereke N.R."/>
            <person name="Kolade O."/>
            <person name="Nnabue I."/>
            <person name="Nwadili C.O."/>
            <person name="Hribova E."/>
            <person name="Parker M."/>
            <person name="Nwogha J."/>
            <person name="Shu S."/>
            <person name="Carlson J."/>
            <person name="Kariba R."/>
            <person name="Muthemba S."/>
            <person name="Knop K."/>
            <person name="Barton G.J."/>
            <person name="Sherwood A.V."/>
            <person name="Lopez-Montes A."/>
            <person name="Asiedu R."/>
            <person name="Jamnadass R."/>
            <person name="Muchugi A."/>
            <person name="Goodstein D."/>
            <person name="Egesi C.N."/>
            <person name="Featherston J."/>
            <person name="Asfaw A."/>
            <person name="Simpson G.G."/>
            <person name="Dolezel J."/>
            <person name="Hendre P.S."/>
            <person name="Van Deynze A."/>
            <person name="Kumar P.L."/>
            <person name="Obidiegwu J.E."/>
            <person name="Bhattacharjee R."/>
            <person name="Rokhsar D.S."/>
        </authorList>
    </citation>
    <scope>NUCLEOTIDE SEQUENCE [LARGE SCALE GENOMIC DNA]</scope>
    <source>
        <strain evidence="2">cv. TDa95/00328</strain>
    </source>
</reference>